<name>A0A5D3KAQ2_9BRAD</name>
<reference evidence="1 2" key="1">
    <citation type="submission" date="2019-08" db="EMBL/GenBank/DDBJ databases">
        <title>Bradyrhizobium hipponensis sp. nov., a rhizobium isolated from a Lupinus angustifolius root nodule in Tunisia.</title>
        <authorList>
            <person name="Off K."/>
            <person name="Rejili M."/>
            <person name="Mars M."/>
            <person name="Brachmann A."/>
            <person name="Marin M."/>
        </authorList>
    </citation>
    <scope>NUCLEOTIDE SEQUENCE [LARGE SCALE GENOMIC DNA]</scope>
    <source>
        <strain evidence="1 2">CTAW71</strain>
    </source>
</reference>
<accession>A0A5D3KAQ2</accession>
<dbReference type="AlphaFoldDB" id="A0A5D3KAQ2"/>
<dbReference type="OrthoDB" id="8240996at2"/>
<gene>
    <name evidence="1" type="ORF">FXB40_42750</name>
</gene>
<comment type="caution">
    <text evidence="1">The sequence shown here is derived from an EMBL/GenBank/DDBJ whole genome shotgun (WGS) entry which is preliminary data.</text>
</comment>
<proteinExistence type="predicted"/>
<protein>
    <submittedName>
        <fullName evidence="1">Uncharacterized protein</fullName>
    </submittedName>
</protein>
<sequence length="71" mass="7812">MKVRTPKMPIMVQVADILCRARELPPGPARNDLRQLAQGLLKLHRAGIRANVQIIEEATTPLNAALNSLCD</sequence>
<organism evidence="1 2">
    <name type="scientific">Bradyrhizobium rifense</name>
    <dbReference type="NCBI Taxonomy" id="515499"/>
    <lineage>
        <taxon>Bacteria</taxon>
        <taxon>Pseudomonadati</taxon>
        <taxon>Pseudomonadota</taxon>
        <taxon>Alphaproteobacteria</taxon>
        <taxon>Hyphomicrobiales</taxon>
        <taxon>Nitrobacteraceae</taxon>
        <taxon>Bradyrhizobium</taxon>
    </lineage>
</organism>
<dbReference type="EMBL" id="VSSS01000084">
    <property type="protein sequence ID" value="TYL85608.1"/>
    <property type="molecule type" value="Genomic_DNA"/>
</dbReference>
<keyword evidence="2" id="KW-1185">Reference proteome</keyword>
<dbReference type="RefSeq" id="WP_148778256.1">
    <property type="nucleotide sequence ID" value="NZ_VSSS01000084.1"/>
</dbReference>
<evidence type="ECO:0000313" key="2">
    <source>
        <dbReference type="Proteomes" id="UP000324758"/>
    </source>
</evidence>
<evidence type="ECO:0000313" key="1">
    <source>
        <dbReference type="EMBL" id="TYL85608.1"/>
    </source>
</evidence>
<dbReference type="Proteomes" id="UP000324758">
    <property type="component" value="Unassembled WGS sequence"/>
</dbReference>